<accession>A0ABS5ZAZ1</accession>
<dbReference type="InterPro" id="IPR017871">
    <property type="entry name" value="ABC_transporter-like_CS"/>
</dbReference>
<dbReference type="InterPro" id="IPR039421">
    <property type="entry name" value="Type_1_exporter"/>
</dbReference>
<evidence type="ECO:0000256" key="1">
    <source>
        <dbReference type="ARBA" id="ARBA00004651"/>
    </source>
</evidence>
<feature type="transmembrane region" description="Helical" evidence="7">
    <location>
        <begin position="56"/>
        <end position="77"/>
    </location>
</feature>
<evidence type="ECO:0000313" key="10">
    <source>
        <dbReference type="EMBL" id="MBU2711164.1"/>
    </source>
</evidence>
<feature type="domain" description="ABC transporter" evidence="8">
    <location>
        <begin position="337"/>
        <end position="570"/>
    </location>
</feature>
<dbReference type="Proteomes" id="UP000690515">
    <property type="component" value="Unassembled WGS sequence"/>
</dbReference>
<dbReference type="CDD" id="cd18541">
    <property type="entry name" value="ABC_6TM_TmrB_like"/>
    <property type="match status" value="1"/>
</dbReference>
<dbReference type="SMART" id="SM00382">
    <property type="entry name" value="AAA"/>
    <property type="match status" value="1"/>
</dbReference>
<comment type="subcellular location">
    <subcellularLocation>
        <location evidence="1">Cell membrane</location>
        <topology evidence="1">Multi-pass membrane protein</topology>
    </subcellularLocation>
</comment>
<dbReference type="InterPro" id="IPR027417">
    <property type="entry name" value="P-loop_NTPase"/>
</dbReference>
<evidence type="ECO:0000256" key="7">
    <source>
        <dbReference type="SAM" id="Phobius"/>
    </source>
</evidence>
<gene>
    <name evidence="10" type="ORF">KCG35_08835</name>
</gene>
<evidence type="ECO:0000256" key="5">
    <source>
        <dbReference type="ARBA" id="ARBA00022989"/>
    </source>
</evidence>
<keyword evidence="5 7" id="KW-1133">Transmembrane helix</keyword>
<sequence length="580" mass="64779">MHLFWKLRWFFQLERKRYLSAVTALLIISGLVMIPPKLAGYIVDQINQQHLNADQLLQYCGGLALLALFIYGLRVLWRIWLFGASHHLGAILRQQLFNRLVSCNSAFYQQHPSGDLLARATQDVDAVVMTAGEGVLAMIDGLLTGIIVLFIMSFFISWPLTLVALLPWPVMGFFMYRISQQLFSAFHTSQTAFSELNDCVQEQLSGIRLVKACGQEHYAQHLFQQQAVKATDASFAVAKVDSQYDPVITLTVASSFLLSVAFGGWLVANNRITLGELTSFTMYLGFLIWPMFAFGWLLNIMERGAAAYERVQSLIDEAIPLPEGKASFSAQTISINLELHHFHYPAYSTCVLHALKIQVSSGQTLGILGPTGCGKSTVLKLLMGLYPCSNLQLFFNEHSYRVCTAHSWRKHIAYVPQDPFLFSMSIAENIALGKPDASIEEIQQAAQIADIHEDITLFPQGYNTQVGERGVTLSGGQRQRLAIARALLLDAPLLILDDALSAVDVKTEQAILSNLKHVRQNCTTIIAGHRISATTDADQIIVLQQGKLIEQGKHNELLNHNGWYAQAYHYQQLEQRINAR</sequence>
<keyword evidence="6 7" id="KW-0472">Membrane</keyword>
<dbReference type="Gene3D" id="1.20.1560.10">
    <property type="entry name" value="ABC transporter type 1, transmembrane domain"/>
    <property type="match status" value="1"/>
</dbReference>
<dbReference type="PROSITE" id="PS00211">
    <property type="entry name" value="ABC_TRANSPORTER_1"/>
    <property type="match status" value="1"/>
</dbReference>
<dbReference type="SUPFAM" id="SSF52540">
    <property type="entry name" value="P-loop containing nucleoside triphosphate hydrolases"/>
    <property type="match status" value="1"/>
</dbReference>
<dbReference type="SUPFAM" id="SSF90123">
    <property type="entry name" value="ABC transporter transmembrane region"/>
    <property type="match status" value="1"/>
</dbReference>
<dbReference type="PROSITE" id="PS50893">
    <property type="entry name" value="ABC_TRANSPORTER_2"/>
    <property type="match status" value="1"/>
</dbReference>
<keyword evidence="11" id="KW-1185">Reference proteome</keyword>
<name>A0ABS5ZAZ1_9GAMM</name>
<dbReference type="RefSeq" id="WP_215819322.1">
    <property type="nucleotide sequence ID" value="NZ_JAGSOY010000015.1"/>
</dbReference>
<dbReference type="InterPro" id="IPR003593">
    <property type="entry name" value="AAA+_ATPase"/>
</dbReference>
<keyword evidence="4 10" id="KW-0067">ATP-binding</keyword>
<evidence type="ECO:0000259" key="9">
    <source>
        <dbReference type="PROSITE" id="PS50929"/>
    </source>
</evidence>
<dbReference type="EMBL" id="JAGSOY010000015">
    <property type="protein sequence ID" value="MBU2711164.1"/>
    <property type="molecule type" value="Genomic_DNA"/>
</dbReference>
<evidence type="ECO:0000259" key="8">
    <source>
        <dbReference type="PROSITE" id="PS50893"/>
    </source>
</evidence>
<dbReference type="GO" id="GO:0005524">
    <property type="term" value="F:ATP binding"/>
    <property type="evidence" value="ECO:0007669"/>
    <property type="project" value="UniProtKB-KW"/>
</dbReference>
<dbReference type="Pfam" id="PF00664">
    <property type="entry name" value="ABC_membrane"/>
    <property type="match status" value="1"/>
</dbReference>
<feature type="transmembrane region" description="Helical" evidence="7">
    <location>
        <begin position="18"/>
        <end position="36"/>
    </location>
</feature>
<dbReference type="Gene3D" id="3.40.50.300">
    <property type="entry name" value="P-loop containing nucleotide triphosphate hydrolases"/>
    <property type="match status" value="1"/>
</dbReference>
<feature type="transmembrane region" description="Helical" evidence="7">
    <location>
        <begin position="280"/>
        <end position="300"/>
    </location>
</feature>
<keyword evidence="3" id="KW-0547">Nucleotide-binding</keyword>
<dbReference type="PANTHER" id="PTHR43394:SF1">
    <property type="entry name" value="ATP-BINDING CASSETTE SUB-FAMILY B MEMBER 10, MITOCHONDRIAL"/>
    <property type="match status" value="1"/>
</dbReference>
<organism evidence="10 11">
    <name type="scientific">Zooshikella harenae</name>
    <dbReference type="NCBI Taxonomy" id="2827238"/>
    <lineage>
        <taxon>Bacteria</taxon>
        <taxon>Pseudomonadati</taxon>
        <taxon>Pseudomonadota</taxon>
        <taxon>Gammaproteobacteria</taxon>
        <taxon>Oceanospirillales</taxon>
        <taxon>Zooshikellaceae</taxon>
        <taxon>Zooshikella</taxon>
    </lineage>
</organism>
<dbReference type="InterPro" id="IPR011527">
    <property type="entry name" value="ABC1_TM_dom"/>
</dbReference>
<reference evidence="10 11" key="1">
    <citation type="submission" date="2021-04" db="EMBL/GenBank/DDBJ databases">
        <authorList>
            <person name="Pira H."/>
            <person name="Risdian C."/>
            <person name="Wink J."/>
        </authorList>
    </citation>
    <scope>NUCLEOTIDE SEQUENCE [LARGE SCALE GENOMIC DNA]</scope>
    <source>
        <strain evidence="10 11">WH53</strain>
    </source>
</reference>
<feature type="transmembrane region" description="Helical" evidence="7">
    <location>
        <begin position="247"/>
        <end position="268"/>
    </location>
</feature>
<proteinExistence type="predicted"/>
<evidence type="ECO:0000256" key="2">
    <source>
        <dbReference type="ARBA" id="ARBA00022692"/>
    </source>
</evidence>
<dbReference type="InterPro" id="IPR036640">
    <property type="entry name" value="ABC1_TM_sf"/>
</dbReference>
<evidence type="ECO:0000313" key="11">
    <source>
        <dbReference type="Proteomes" id="UP000690515"/>
    </source>
</evidence>
<keyword evidence="2 7" id="KW-0812">Transmembrane</keyword>
<protein>
    <submittedName>
        <fullName evidence="10">ATP-binding cassette domain-containing protein</fullName>
    </submittedName>
</protein>
<dbReference type="PANTHER" id="PTHR43394">
    <property type="entry name" value="ATP-DEPENDENT PERMEASE MDL1, MITOCHONDRIAL"/>
    <property type="match status" value="1"/>
</dbReference>
<dbReference type="Pfam" id="PF00005">
    <property type="entry name" value="ABC_tran"/>
    <property type="match status" value="1"/>
</dbReference>
<dbReference type="PROSITE" id="PS50929">
    <property type="entry name" value="ABC_TM1F"/>
    <property type="match status" value="1"/>
</dbReference>
<evidence type="ECO:0000256" key="4">
    <source>
        <dbReference type="ARBA" id="ARBA00022840"/>
    </source>
</evidence>
<feature type="domain" description="ABC transmembrane type-1" evidence="9">
    <location>
        <begin position="21"/>
        <end position="303"/>
    </location>
</feature>
<dbReference type="InterPro" id="IPR003439">
    <property type="entry name" value="ABC_transporter-like_ATP-bd"/>
</dbReference>
<comment type="caution">
    <text evidence="10">The sequence shown here is derived from an EMBL/GenBank/DDBJ whole genome shotgun (WGS) entry which is preliminary data.</text>
</comment>
<evidence type="ECO:0000256" key="6">
    <source>
        <dbReference type="ARBA" id="ARBA00023136"/>
    </source>
</evidence>
<evidence type="ECO:0000256" key="3">
    <source>
        <dbReference type="ARBA" id="ARBA00022741"/>
    </source>
</evidence>